<dbReference type="Gene3D" id="3.30.9.10">
    <property type="entry name" value="D-Amino Acid Oxidase, subunit A, domain 2"/>
    <property type="match status" value="1"/>
</dbReference>
<dbReference type="InterPro" id="IPR036188">
    <property type="entry name" value="FAD/NAD-bd_sf"/>
</dbReference>
<dbReference type="SUPFAM" id="SSF51905">
    <property type="entry name" value="FAD/NAD(P)-binding domain"/>
    <property type="match status" value="1"/>
</dbReference>
<dbReference type="Proteomes" id="UP000253318">
    <property type="component" value="Unassembled WGS sequence"/>
</dbReference>
<dbReference type="PANTHER" id="PTHR13847:SF289">
    <property type="entry name" value="GLYCINE OXIDASE"/>
    <property type="match status" value="1"/>
</dbReference>
<evidence type="ECO:0000313" key="3">
    <source>
        <dbReference type="EMBL" id="RCV60158.1"/>
    </source>
</evidence>
<keyword evidence="1" id="KW-0560">Oxidoreductase</keyword>
<name>A0A368T7N6_9ACTN</name>
<dbReference type="OrthoDB" id="9806257at2"/>
<dbReference type="RefSeq" id="WP_114398338.1">
    <property type="nucleotide sequence ID" value="NZ_QEIM01000068.1"/>
</dbReference>
<accession>A0A368T7N6</accession>
<dbReference type="Gene3D" id="3.50.50.60">
    <property type="entry name" value="FAD/NAD(P)-binding domain"/>
    <property type="match status" value="2"/>
</dbReference>
<dbReference type="InterPro" id="IPR006076">
    <property type="entry name" value="FAD-dep_OxRdtase"/>
</dbReference>
<dbReference type="EMBL" id="QEIN01000045">
    <property type="protein sequence ID" value="RCV60158.1"/>
    <property type="molecule type" value="Genomic_DNA"/>
</dbReference>
<evidence type="ECO:0000259" key="2">
    <source>
        <dbReference type="Pfam" id="PF01266"/>
    </source>
</evidence>
<reference evidence="3 4" key="1">
    <citation type="submission" date="2018-04" db="EMBL/GenBank/DDBJ databases">
        <title>Novel actinobacteria from marine sediment.</title>
        <authorList>
            <person name="Ng Z.Y."/>
            <person name="Tan G.Y.A."/>
        </authorList>
    </citation>
    <scope>NUCLEOTIDE SEQUENCE [LARGE SCALE GENOMIC DNA]</scope>
    <source>
        <strain evidence="3 4">TPS81</strain>
    </source>
</reference>
<dbReference type="SUPFAM" id="SSF54373">
    <property type="entry name" value="FAD-linked reductases, C-terminal domain"/>
    <property type="match status" value="1"/>
</dbReference>
<dbReference type="GO" id="GO:0016491">
    <property type="term" value="F:oxidoreductase activity"/>
    <property type="evidence" value="ECO:0007669"/>
    <property type="project" value="UniProtKB-KW"/>
</dbReference>
<protein>
    <submittedName>
        <fullName evidence="3">Amino acid dehydrogenase</fullName>
    </submittedName>
</protein>
<proteinExistence type="predicted"/>
<feature type="domain" description="FAD dependent oxidoreductase" evidence="2">
    <location>
        <begin position="12"/>
        <end position="401"/>
    </location>
</feature>
<organism evidence="3 4">
    <name type="scientific">Marinitenerispora sediminis</name>
    <dbReference type="NCBI Taxonomy" id="1931232"/>
    <lineage>
        <taxon>Bacteria</taxon>
        <taxon>Bacillati</taxon>
        <taxon>Actinomycetota</taxon>
        <taxon>Actinomycetes</taxon>
        <taxon>Streptosporangiales</taxon>
        <taxon>Nocardiopsidaceae</taxon>
        <taxon>Marinitenerispora</taxon>
    </lineage>
</organism>
<dbReference type="AlphaFoldDB" id="A0A368T7N6"/>
<dbReference type="PANTHER" id="PTHR13847">
    <property type="entry name" value="SARCOSINE DEHYDROGENASE-RELATED"/>
    <property type="match status" value="1"/>
</dbReference>
<dbReference type="GO" id="GO:0005737">
    <property type="term" value="C:cytoplasm"/>
    <property type="evidence" value="ECO:0007669"/>
    <property type="project" value="TreeGrafter"/>
</dbReference>
<gene>
    <name evidence="3" type="ORF">DEF24_07795</name>
</gene>
<comment type="caution">
    <text evidence="3">The sequence shown here is derived from an EMBL/GenBank/DDBJ whole genome shotgun (WGS) entry which is preliminary data.</text>
</comment>
<evidence type="ECO:0000313" key="4">
    <source>
        <dbReference type="Proteomes" id="UP000253318"/>
    </source>
</evidence>
<keyword evidence="4" id="KW-1185">Reference proteome</keyword>
<sequence>MHTDTARPPRSAVVVGAGMAGLATAWFLREAGIDVTVVDRRHVAAGASWGNAGWLTPAFSVPLPEPGALRLGLRTLLSPAAPVYVPPRADLRLARFLAAFTRNCTTRRWRVALSAYTALNRQALAAYDTLAEGGVAEPTRPAEPCLAAFGTAAERRPLVEELAVVRAAGQEVGFELLTGDQAREHEPALSHRIGAAVAVHGQRYLDPGAYLDALARSVRDRGGTVLEGAAVTRVHATGSGVRVATAGSGDLSADVAVLAAGAWLGPLARPFGVRVPVQSGRGYSFSLPAEGMPARPTYFAARRVVCTPLGDRVRVAGMMEFTGPDRPGDRRRVRAIVDAARPLLRDVDWTRRADEWVGARPCTADGLPLVGPTASPRVYVCGGHGMWGIALGPLTGRLLAEAVATGRPAAELAALHPLR</sequence>
<evidence type="ECO:0000256" key="1">
    <source>
        <dbReference type="ARBA" id="ARBA00023002"/>
    </source>
</evidence>
<dbReference type="Pfam" id="PF01266">
    <property type="entry name" value="DAO"/>
    <property type="match status" value="1"/>
</dbReference>